<evidence type="ECO:0000313" key="3">
    <source>
        <dbReference type="Proteomes" id="UP001209570"/>
    </source>
</evidence>
<name>A0AAD5M2F7_PYTIN</name>
<accession>A0AAD5M2F7</accession>
<protein>
    <submittedName>
        <fullName evidence="2">Uncharacterized protein</fullName>
    </submittedName>
</protein>
<keyword evidence="1" id="KW-0732">Signal</keyword>
<reference evidence="2" key="1">
    <citation type="submission" date="2021-12" db="EMBL/GenBank/DDBJ databases">
        <title>Prjna785345.</title>
        <authorList>
            <person name="Rujirawat T."/>
            <person name="Krajaejun T."/>
        </authorList>
    </citation>
    <scope>NUCLEOTIDE SEQUENCE</scope>
    <source>
        <strain evidence="2">Pi057C3</strain>
    </source>
</reference>
<comment type="caution">
    <text evidence="2">The sequence shown here is derived from an EMBL/GenBank/DDBJ whole genome shotgun (WGS) entry which is preliminary data.</text>
</comment>
<keyword evidence="3" id="KW-1185">Reference proteome</keyword>
<dbReference type="AlphaFoldDB" id="A0AAD5M2F7"/>
<dbReference type="EMBL" id="JAKCXM010000113">
    <property type="protein sequence ID" value="KAJ0401994.1"/>
    <property type="molecule type" value="Genomic_DNA"/>
</dbReference>
<gene>
    <name evidence="2" type="ORF">P43SY_006509</name>
</gene>
<sequence length="117" mass="12276">MKIAYLAVAALVAVLGMAPTTEAFCGACNDCRNRCIANSEYCARNGGKKCTIMASACHAACLVSPMCLQPILLGTELYADMSAEYVQYLASLLATAEAISMGISIGMYCISASVWAE</sequence>
<evidence type="ECO:0000313" key="2">
    <source>
        <dbReference type="EMBL" id="KAJ0401994.1"/>
    </source>
</evidence>
<organism evidence="2 3">
    <name type="scientific">Pythium insidiosum</name>
    <name type="common">Pythiosis disease agent</name>
    <dbReference type="NCBI Taxonomy" id="114742"/>
    <lineage>
        <taxon>Eukaryota</taxon>
        <taxon>Sar</taxon>
        <taxon>Stramenopiles</taxon>
        <taxon>Oomycota</taxon>
        <taxon>Peronosporomycetes</taxon>
        <taxon>Pythiales</taxon>
        <taxon>Pythiaceae</taxon>
        <taxon>Pythium</taxon>
    </lineage>
</organism>
<evidence type="ECO:0000256" key="1">
    <source>
        <dbReference type="SAM" id="SignalP"/>
    </source>
</evidence>
<feature type="signal peptide" evidence="1">
    <location>
        <begin position="1"/>
        <end position="23"/>
    </location>
</feature>
<proteinExistence type="predicted"/>
<feature type="chain" id="PRO_5042233510" evidence="1">
    <location>
        <begin position="24"/>
        <end position="117"/>
    </location>
</feature>
<dbReference type="Proteomes" id="UP001209570">
    <property type="component" value="Unassembled WGS sequence"/>
</dbReference>